<dbReference type="RefSeq" id="XP_024371865.1">
    <property type="nucleotide sequence ID" value="XM_024516097.2"/>
</dbReference>
<evidence type="ECO:0000313" key="5">
    <source>
        <dbReference type="EnsemblPlants" id="Pp3c3_22200V3.9"/>
    </source>
</evidence>
<feature type="region of interest" description="Disordered" evidence="4">
    <location>
        <begin position="254"/>
        <end position="279"/>
    </location>
</feature>
<feature type="coiled-coil region" evidence="3">
    <location>
        <begin position="82"/>
        <end position="183"/>
    </location>
</feature>
<accession>A0A7I4DFN3</accession>
<dbReference type="Gramene" id="Pp3c3_22200V3.9">
    <property type="protein sequence ID" value="Pp3c3_22200V3.9"/>
    <property type="gene ID" value="Pp3c3_22200"/>
</dbReference>
<dbReference type="OrthoDB" id="312015at2759"/>
<dbReference type="Pfam" id="PF11559">
    <property type="entry name" value="ADIP"/>
    <property type="match status" value="1"/>
</dbReference>
<dbReference type="AlphaFoldDB" id="A0A7I4DFN3"/>
<dbReference type="RefSeq" id="XP_024371869.1">
    <property type="nucleotide sequence ID" value="XM_024516101.2"/>
</dbReference>
<reference evidence="5 6" key="1">
    <citation type="journal article" date="2008" name="Science">
        <title>The Physcomitrella genome reveals evolutionary insights into the conquest of land by plants.</title>
        <authorList>
            <person name="Rensing S."/>
            <person name="Lang D."/>
            <person name="Zimmer A."/>
            <person name="Terry A."/>
            <person name="Salamov A."/>
            <person name="Shapiro H."/>
            <person name="Nishiyama T."/>
            <person name="Perroud P.-F."/>
            <person name="Lindquist E."/>
            <person name="Kamisugi Y."/>
            <person name="Tanahashi T."/>
            <person name="Sakakibara K."/>
            <person name="Fujita T."/>
            <person name="Oishi K."/>
            <person name="Shin-I T."/>
            <person name="Kuroki Y."/>
            <person name="Toyoda A."/>
            <person name="Suzuki Y."/>
            <person name="Hashimoto A."/>
            <person name="Yamaguchi K."/>
            <person name="Sugano A."/>
            <person name="Kohara Y."/>
            <person name="Fujiyama A."/>
            <person name="Anterola A."/>
            <person name="Aoki S."/>
            <person name="Ashton N."/>
            <person name="Barbazuk W.B."/>
            <person name="Barker E."/>
            <person name="Bennetzen J."/>
            <person name="Bezanilla M."/>
            <person name="Blankenship R."/>
            <person name="Cho S.H."/>
            <person name="Dutcher S."/>
            <person name="Estelle M."/>
            <person name="Fawcett J.A."/>
            <person name="Gundlach H."/>
            <person name="Hanada K."/>
            <person name="Heyl A."/>
            <person name="Hicks K.A."/>
            <person name="Hugh J."/>
            <person name="Lohr M."/>
            <person name="Mayer K."/>
            <person name="Melkozernov A."/>
            <person name="Murata T."/>
            <person name="Nelson D."/>
            <person name="Pils B."/>
            <person name="Prigge M."/>
            <person name="Reiss B."/>
            <person name="Renner T."/>
            <person name="Rombauts S."/>
            <person name="Rushton P."/>
            <person name="Sanderfoot A."/>
            <person name="Schween G."/>
            <person name="Shiu S.-H."/>
            <person name="Stueber K."/>
            <person name="Theodoulou F.L."/>
            <person name="Tu H."/>
            <person name="Van de Peer Y."/>
            <person name="Verrier P.J."/>
            <person name="Waters E."/>
            <person name="Wood A."/>
            <person name="Yang L."/>
            <person name="Cove D."/>
            <person name="Cuming A."/>
            <person name="Hasebe M."/>
            <person name="Lucas S."/>
            <person name="Mishler D.B."/>
            <person name="Reski R."/>
            <person name="Grigoriev I."/>
            <person name="Quatrano R.S."/>
            <person name="Boore J.L."/>
        </authorList>
    </citation>
    <scope>NUCLEOTIDE SEQUENCE [LARGE SCALE GENOMIC DNA]</scope>
    <source>
        <strain evidence="5 6">cv. Gransden 2004</strain>
    </source>
</reference>
<protein>
    <recommendedName>
        <fullName evidence="7">Afadin/alpha-actinin-binding protein</fullName>
    </recommendedName>
</protein>
<dbReference type="PANTHER" id="PTHR47057">
    <property type="entry name" value="AFADIN/ALPHA-ACTININ-BINDING"/>
    <property type="match status" value="1"/>
</dbReference>
<evidence type="ECO:0000256" key="3">
    <source>
        <dbReference type="SAM" id="Coils"/>
    </source>
</evidence>
<dbReference type="KEGG" id="ppp:112280522"/>
<dbReference type="Gramene" id="Pp3c3_22200V3.6">
    <property type="protein sequence ID" value="Pp3c3_22200V3.6"/>
    <property type="gene ID" value="Pp3c3_22200"/>
</dbReference>
<dbReference type="EnsemblPlants" id="Pp3c3_22200V3.6">
    <property type="protein sequence ID" value="Pp3c3_22200V3.6"/>
    <property type="gene ID" value="Pp3c3_22200"/>
</dbReference>
<evidence type="ECO:0000256" key="2">
    <source>
        <dbReference type="ARBA" id="ARBA00023054"/>
    </source>
</evidence>
<feature type="region of interest" description="Disordered" evidence="4">
    <location>
        <begin position="386"/>
        <end position="405"/>
    </location>
</feature>
<dbReference type="Gramene" id="Pp3c3_22200V3.7">
    <property type="protein sequence ID" value="Pp3c3_22200V3.7"/>
    <property type="gene ID" value="Pp3c3_22200"/>
</dbReference>
<dbReference type="RefSeq" id="XP_024371867.1">
    <property type="nucleotide sequence ID" value="XM_024516099.2"/>
</dbReference>
<dbReference type="EnsemblPlants" id="Pp3c3_22200V3.9">
    <property type="protein sequence ID" value="Pp3c3_22200V3.9"/>
    <property type="gene ID" value="Pp3c3_22200"/>
</dbReference>
<dbReference type="EMBL" id="ABEU02000003">
    <property type="status" value="NOT_ANNOTATED_CDS"/>
    <property type="molecule type" value="Genomic_DNA"/>
</dbReference>
<dbReference type="EnsemblPlants" id="Pp3c3_22200V3.7">
    <property type="protein sequence ID" value="Pp3c3_22200V3.7"/>
    <property type="gene ID" value="Pp3c3_22200"/>
</dbReference>
<proteinExistence type="inferred from homology"/>
<dbReference type="EnsemblPlants" id="Pp3c3_22200V3.8">
    <property type="protein sequence ID" value="Pp3c3_22200V3.8"/>
    <property type="gene ID" value="Pp3c3_22200"/>
</dbReference>
<keyword evidence="2 3" id="KW-0175">Coiled coil</keyword>
<dbReference type="PANTHER" id="PTHR47057:SF1">
    <property type="entry name" value="AFADIN_ALPHA-ACTININ-BINDING PROTEIN"/>
    <property type="match status" value="1"/>
</dbReference>
<sequence>MGMSEGDSGYMGSYDTSYTSGDDTFADIHNLDHCIKYLNQSLVTFGFPSGLNLYSTEPASVVRTCNCIYAMIQQRQRDIEYREAANDSRQRLMSDMSRLEAKVERLTDQLASKERELQAITSKEQKAAAASRSQIERLQHEKDEFQRMVITTQQVKTQQMHELKKKEKEYIKLQERLNQVLMEKKKESKTGIEIMNLLQKEGRQRGTWNTKKADGDFYKMIVDAYEAKKQELVAENSDLRALLRSMQGDMRDFLNTPSGLSRPGTGVNSQELEPPPTPLGGRTDVFDLPFHMARDQIEQSLRAKMSTIKERMIQLQGRETSEREQALEAQLVEARSIISEQASMMNKQMPDEADSRNFITDHTDLENRASTPQYQEQRVSRVKSFEQPNLLKSNSGENGNNGVITNDMSSIGNEYFLNKKGLGPLRPNRVPLVPTGYQ</sequence>
<name>A0A7I4DFN3_PHYPA</name>
<keyword evidence="6" id="KW-1185">Reference proteome</keyword>
<dbReference type="RefSeq" id="XP_024371868.1">
    <property type="nucleotide sequence ID" value="XM_024516100.2"/>
</dbReference>
<dbReference type="Proteomes" id="UP000006727">
    <property type="component" value="Chromosome 3"/>
</dbReference>
<dbReference type="GeneID" id="112280522"/>
<evidence type="ECO:0000313" key="6">
    <source>
        <dbReference type="Proteomes" id="UP000006727"/>
    </source>
</evidence>
<reference evidence="5" key="3">
    <citation type="submission" date="2020-12" db="UniProtKB">
        <authorList>
            <consortium name="EnsemblPlants"/>
        </authorList>
    </citation>
    <scope>IDENTIFICATION</scope>
</reference>
<dbReference type="FunCoup" id="A0A7I4DFN3">
    <property type="interactions" value="1466"/>
</dbReference>
<evidence type="ECO:0000256" key="1">
    <source>
        <dbReference type="ARBA" id="ARBA00009291"/>
    </source>
</evidence>
<dbReference type="RefSeq" id="XP_024371866.1">
    <property type="nucleotide sequence ID" value="XM_024516098.2"/>
</dbReference>
<comment type="similarity">
    <text evidence="1">Belongs to the ADIP family.</text>
</comment>
<evidence type="ECO:0000256" key="4">
    <source>
        <dbReference type="SAM" id="MobiDB-lite"/>
    </source>
</evidence>
<evidence type="ECO:0008006" key="7">
    <source>
        <dbReference type="Google" id="ProtNLM"/>
    </source>
</evidence>
<reference evidence="5 6" key="2">
    <citation type="journal article" date="2018" name="Plant J.">
        <title>The Physcomitrella patens chromosome-scale assembly reveals moss genome structure and evolution.</title>
        <authorList>
            <person name="Lang D."/>
            <person name="Ullrich K.K."/>
            <person name="Murat F."/>
            <person name="Fuchs J."/>
            <person name="Jenkins J."/>
            <person name="Haas F.B."/>
            <person name="Piednoel M."/>
            <person name="Gundlach H."/>
            <person name="Van Bel M."/>
            <person name="Meyberg R."/>
            <person name="Vives C."/>
            <person name="Morata J."/>
            <person name="Symeonidi A."/>
            <person name="Hiss M."/>
            <person name="Muchero W."/>
            <person name="Kamisugi Y."/>
            <person name="Saleh O."/>
            <person name="Blanc G."/>
            <person name="Decker E.L."/>
            <person name="van Gessel N."/>
            <person name="Grimwood J."/>
            <person name="Hayes R.D."/>
            <person name="Graham S.W."/>
            <person name="Gunter L.E."/>
            <person name="McDaniel S.F."/>
            <person name="Hoernstein S.N.W."/>
            <person name="Larsson A."/>
            <person name="Li F.W."/>
            <person name="Perroud P.F."/>
            <person name="Phillips J."/>
            <person name="Ranjan P."/>
            <person name="Rokshar D.S."/>
            <person name="Rothfels C.J."/>
            <person name="Schneider L."/>
            <person name="Shu S."/>
            <person name="Stevenson D.W."/>
            <person name="Thummler F."/>
            <person name="Tillich M."/>
            <person name="Villarreal Aguilar J.C."/>
            <person name="Widiez T."/>
            <person name="Wong G.K."/>
            <person name="Wymore A."/>
            <person name="Zhang Y."/>
            <person name="Zimmer A.D."/>
            <person name="Quatrano R.S."/>
            <person name="Mayer K.F.X."/>
            <person name="Goodstein D."/>
            <person name="Casacuberta J.M."/>
            <person name="Vandepoele K."/>
            <person name="Reski R."/>
            <person name="Cuming A.C."/>
            <person name="Tuskan G.A."/>
            <person name="Maumus F."/>
            <person name="Salse J."/>
            <person name="Schmutz J."/>
            <person name="Rensing S.A."/>
        </authorList>
    </citation>
    <scope>NUCLEOTIDE SEQUENCE [LARGE SCALE GENOMIC DNA]</scope>
    <source>
        <strain evidence="5 6">cv. Gransden 2004</strain>
    </source>
</reference>
<organism evidence="5 6">
    <name type="scientific">Physcomitrium patens</name>
    <name type="common">Spreading-leaved earth moss</name>
    <name type="synonym">Physcomitrella patens</name>
    <dbReference type="NCBI Taxonomy" id="3218"/>
    <lineage>
        <taxon>Eukaryota</taxon>
        <taxon>Viridiplantae</taxon>
        <taxon>Streptophyta</taxon>
        <taxon>Embryophyta</taxon>
        <taxon>Bryophyta</taxon>
        <taxon>Bryophytina</taxon>
        <taxon>Bryopsida</taxon>
        <taxon>Funariidae</taxon>
        <taxon>Funariales</taxon>
        <taxon>Funariaceae</taxon>
        <taxon>Physcomitrium</taxon>
    </lineage>
</organism>
<dbReference type="InterPro" id="IPR021622">
    <property type="entry name" value="Afadin/alpha-actinin-bd"/>
</dbReference>
<gene>
    <name evidence="5" type="primary">LOC112280522</name>
</gene>
<dbReference type="Gramene" id="Pp3c3_22200V3.8">
    <property type="protein sequence ID" value="Pp3c3_22200V3.8"/>
    <property type="gene ID" value="Pp3c3_22200"/>
</dbReference>